<protein>
    <submittedName>
        <fullName evidence="3">Tyrosine-type recombinase/integrase</fullName>
    </submittedName>
</protein>
<dbReference type="PROSITE" id="PS51898">
    <property type="entry name" value="TYR_RECOMBINASE"/>
    <property type="match status" value="1"/>
</dbReference>
<dbReference type="Pfam" id="PF00589">
    <property type="entry name" value="Phage_integrase"/>
    <property type="match status" value="1"/>
</dbReference>
<organism evidence="3 4">
    <name type="scientific">Candidatus Desulfobia pelagia</name>
    <dbReference type="NCBI Taxonomy" id="2841692"/>
    <lineage>
        <taxon>Bacteria</taxon>
        <taxon>Pseudomonadati</taxon>
        <taxon>Thermodesulfobacteriota</taxon>
        <taxon>Desulfobulbia</taxon>
        <taxon>Desulfobulbales</taxon>
        <taxon>Desulfobulbaceae</taxon>
        <taxon>Candidatus Desulfobia</taxon>
    </lineage>
</organism>
<sequence>MSDLRKAMKEYLALRRSMGFKLLKVEGILRSFVAFAEKEAASHISIDLALRWLKLSTAKESATLADNLNTVRRFAIWRSVADERTEIPPKNLLPYRYHRKPPYIYSDEEIEKIVRAARNLPSPMGLRGLTYATLFGLLAITGMRISEALAFDRKDVNLKERILIIRESKFRKSRLVPVHVSTCEVLENYAKRRDLIFPRLRNIAFFLSEQGTRVTQWAARDNFAIVSREIGIRKKSEGRRIGIGPRLHDMRHRFAARTLMDWYRAGINVEREIHKLSTYLGHAHINDTYWYLEAVPELLEFATQRLMEGKTGRFTCDNF</sequence>
<accession>A0A8J6NHX3</accession>
<dbReference type="InterPro" id="IPR050090">
    <property type="entry name" value="Tyrosine_recombinase_XerCD"/>
</dbReference>
<gene>
    <name evidence="3" type="ORF">H8E41_13375</name>
</gene>
<dbReference type="GO" id="GO:0006310">
    <property type="term" value="P:DNA recombination"/>
    <property type="evidence" value="ECO:0007669"/>
    <property type="project" value="UniProtKB-KW"/>
</dbReference>
<evidence type="ECO:0000313" key="3">
    <source>
        <dbReference type="EMBL" id="MBC8318888.1"/>
    </source>
</evidence>
<dbReference type="CDD" id="cd00797">
    <property type="entry name" value="INT_RitB_C_like"/>
    <property type="match status" value="1"/>
</dbReference>
<dbReference type="PANTHER" id="PTHR30349">
    <property type="entry name" value="PHAGE INTEGRASE-RELATED"/>
    <property type="match status" value="1"/>
</dbReference>
<dbReference type="SUPFAM" id="SSF56349">
    <property type="entry name" value="DNA breaking-rejoining enzymes"/>
    <property type="match status" value="1"/>
</dbReference>
<dbReference type="PANTHER" id="PTHR30349:SF64">
    <property type="entry name" value="PROPHAGE INTEGRASE INTD-RELATED"/>
    <property type="match status" value="1"/>
</dbReference>
<dbReference type="GO" id="GO:0003677">
    <property type="term" value="F:DNA binding"/>
    <property type="evidence" value="ECO:0007669"/>
    <property type="project" value="InterPro"/>
</dbReference>
<dbReference type="EMBL" id="JACNJZ010000195">
    <property type="protein sequence ID" value="MBC8318888.1"/>
    <property type="molecule type" value="Genomic_DNA"/>
</dbReference>
<evidence type="ECO:0000256" key="1">
    <source>
        <dbReference type="ARBA" id="ARBA00023172"/>
    </source>
</evidence>
<proteinExistence type="predicted"/>
<evidence type="ECO:0000313" key="4">
    <source>
        <dbReference type="Proteomes" id="UP000614424"/>
    </source>
</evidence>
<comment type="caution">
    <text evidence="3">The sequence shown here is derived from an EMBL/GenBank/DDBJ whole genome shotgun (WGS) entry which is preliminary data.</text>
</comment>
<dbReference type="InterPro" id="IPR013762">
    <property type="entry name" value="Integrase-like_cat_sf"/>
</dbReference>
<dbReference type="AlphaFoldDB" id="A0A8J6NHX3"/>
<name>A0A8J6NHX3_9BACT</name>
<feature type="domain" description="Tyr recombinase" evidence="2">
    <location>
        <begin position="99"/>
        <end position="304"/>
    </location>
</feature>
<dbReference type="GO" id="GO:0015074">
    <property type="term" value="P:DNA integration"/>
    <property type="evidence" value="ECO:0007669"/>
    <property type="project" value="InterPro"/>
</dbReference>
<dbReference type="Proteomes" id="UP000614424">
    <property type="component" value="Unassembled WGS sequence"/>
</dbReference>
<dbReference type="InterPro" id="IPR011010">
    <property type="entry name" value="DNA_brk_join_enz"/>
</dbReference>
<dbReference type="InterPro" id="IPR002104">
    <property type="entry name" value="Integrase_catalytic"/>
</dbReference>
<dbReference type="Gene3D" id="1.10.443.10">
    <property type="entry name" value="Intergrase catalytic core"/>
    <property type="match status" value="1"/>
</dbReference>
<reference evidence="3 4" key="1">
    <citation type="submission" date="2020-08" db="EMBL/GenBank/DDBJ databases">
        <title>Bridging the membrane lipid divide: bacteria of the FCB group superphylum have the potential to synthesize archaeal ether lipids.</title>
        <authorList>
            <person name="Villanueva L."/>
            <person name="Von Meijenfeldt F.A.B."/>
            <person name="Westbye A.B."/>
            <person name="Yadav S."/>
            <person name="Hopmans E.C."/>
            <person name="Dutilh B.E."/>
            <person name="Sinninghe Damste J.S."/>
        </authorList>
    </citation>
    <scope>NUCLEOTIDE SEQUENCE [LARGE SCALE GENOMIC DNA]</scope>
    <source>
        <strain evidence="3">NIOZ-UU47</strain>
    </source>
</reference>
<keyword evidence="1" id="KW-0233">DNA recombination</keyword>
<evidence type="ECO:0000259" key="2">
    <source>
        <dbReference type="PROSITE" id="PS51898"/>
    </source>
</evidence>